<gene>
    <name evidence="2" type="ORF">FSARC_7024</name>
</gene>
<sequence>MSEQKQPTQSFKDLSSSAGHKPSTCYEVVKDRGSFSNPQASYGIGMDANSIEEANATINAYMGYNPVEKEVHRN</sequence>
<reference evidence="2" key="2">
    <citation type="submission" date="2020-05" db="EMBL/GenBank/DDBJ databases">
        <authorList>
            <person name="Kim H.-S."/>
            <person name="Proctor R.H."/>
            <person name="Brown D.W."/>
        </authorList>
    </citation>
    <scope>NUCLEOTIDE SEQUENCE</scope>
    <source>
        <strain evidence="2">NRRL 20472</strain>
    </source>
</reference>
<reference evidence="2" key="1">
    <citation type="journal article" date="2020" name="BMC Genomics">
        <title>Correction to: Identification and distribution of gene clusters required for synthesis of sphingolipid metabolism inhibitors in diverse species of the filamentous fungus Fusarium.</title>
        <authorList>
            <person name="Kim H.S."/>
            <person name="Lohmar J.M."/>
            <person name="Busman M."/>
            <person name="Brown D.W."/>
            <person name="Naumann T.A."/>
            <person name="Divon H.H."/>
            <person name="Lysoe E."/>
            <person name="Uhlig S."/>
            <person name="Proctor R.H."/>
        </authorList>
    </citation>
    <scope>NUCLEOTIDE SEQUENCE</scope>
    <source>
        <strain evidence="2">NRRL 20472</strain>
    </source>
</reference>
<dbReference type="OrthoDB" id="4232400at2759"/>
<dbReference type="AlphaFoldDB" id="A0A8H4TW70"/>
<organism evidence="2 3">
    <name type="scientific">Fusarium sarcochroum</name>
    <dbReference type="NCBI Taxonomy" id="1208366"/>
    <lineage>
        <taxon>Eukaryota</taxon>
        <taxon>Fungi</taxon>
        <taxon>Dikarya</taxon>
        <taxon>Ascomycota</taxon>
        <taxon>Pezizomycotina</taxon>
        <taxon>Sordariomycetes</taxon>
        <taxon>Hypocreomycetidae</taxon>
        <taxon>Hypocreales</taxon>
        <taxon>Nectriaceae</taxon>
        <taxon>Fusarium</taxon>
        <taxon>Fusarium lateritium species complex</taxon>
    </lineage>
</organism>
<keyword evidence="3" id="KW-1185">Reference proteome</keyword>
<evidence type="ECO:0000256" key="1">
    <source>
        <dbReference type="SAM" id="MobiDB-lite"/>
    </source>
</evidence>
<feature type="region of interest" description="Disordered" evidence="1">
    <location>
        <begin position="1"/>
        <end position="23"/>
    </location>
</feature>
<proteinExistence type="predicted"/>
<feature type="compositionally biased region" description="Polar residues" evidence="1">
    <location>
        <begin position="1"/>
        <end position="18"/>
    </location>
</feature>
<evidence type="ECO:0000313" key="2">
    <source>
        <dbReference type="EMBL" id="KAF4965157.1"/>
    </source>
</evidence>
<evidence type="ECO:0000313" key="3">
    <source>
        <dbReference type="Proteomes" id="UP000622797"/>
    </source>
</evidence>
<protein>
    <submittedName>
        <fullName evidence="2">Uncharacterized protein</fullName>
    </submittedName>
</protein>
<comment type="caution">
    <text evidence="2">The sequence shown here is derived from an EMBL/GenBank/DDBJ whole genome shotgun (WGS) entry which is preliminary data.</text>
</comment>
<name>A0A8H4TW70_9HYPO</name>
<dbReference type="Proteomes" id="UP000622797">
    <property type="component" value="Unassembled WGS sequence"/>
</dbReference>
<dbReference type="EMBL" id="JABEXW010000368">
    <property type="protein sequence ID" value="KAF4965157.1"/>
    <property type="molecule type" value="Genomic_DNA"/>
</dbReference>
<accession>A0A8H4TW70</accession>